<name>A0A498HFD9_MALDO</name>
<dbReference type="Proteomes" id="UP000290289">
    <property type="component" value="Chromosome 17"/>
</dbReference>
<sequence length="300" mass="32738">MEGLEVDLKPIFGQPRVEGPANALTPPRQFLFHVHGSTAGPAHLRIHVTDFHSNHWEAVRSVSQLDDLRDSIGIGGSWSEFIDYLVASLKSQDVKLAFDDGCAHAKLIAQKSKGMPRISISLTKLVGTAASEAIANLSLQLFGEFKNLHESYVEEQQRSVELSKLISAEKEKNASIQSQLEQYTRRQKLQRINSSDRADASGLFSNGVNNSPEKRAGRDTNSATANRVVPAYRRAKVRGAVLQDTEDEHKTSARSRIVQSLFRGEAKNEIRVVLLAMAGCLHQLYGGGGGGSGRGRGSPL</sequence>
<dbReference type="PANTHER" id="PTHR35770:SF1">
    <property type="entry name" value="U2 SMALL NUCLEAR RIBONUCLEOPROTEIN AUXILIARY FACTOR-LIKE PROTEIN"/>
    <property type="match status" value="1"/>
</dbReference>
<reference evidence="2 3" key="1">
    <citation type="submission" date="2018-10" db="EMBL/GenBank/DDBJ databases">
        <title>A high-quality apple genome assembly.</title>
        <authorList>
            <person name="Hu J."/>
        </authorList>
    </citation>
    <scope>NUCLEOTIDE SEQUENCE [LARGE SCALE GENOMIC DNA]</scope>
    <source>
        <strain evidence="3">cv. HFTH1</strain>
        <tissue evidence="2">Young leaf</tissue>
    </source>
</reference>
<protein>
    <submittedName>
        <fullName evidence="2">Uncharacterized protein</fullName>
    </submittedName>
</protein>
<organism evidence="2 3">
    <name type="scientific">Malus domestica</name>
    <name type="common">Apple</name>
    <name type="synonym">Pyrus malus</name>
    <dbReference type="NCBI Taxonomy" id="3750"/>
    <lineage>
        <taxon>Eukaryota</taxon>
        <taxon>Viridiplantae</taxon>
        <taxon>Streptophyta</taxon>
        <taxon>Embryophyta</taxon>
        <taxon>Tracheophyta</taxon>
        <taxon>Spermatophyta</taxon>
        <taxon>Magnoliopsida</taxon>
        <taxon>eudicotyledons</taxon>
        <taxon>Gunneridae</taxon>
        <taxon>Pentapetalae</taxon>
        <taxon>rosids</taxon>
        <taxon>fabids</taxon>
        <taxon>Rosales</taxon>
        <taxon>Rosaceae</taxon>
        <taxon>Amygdaloideae</taxon>
        <taxon>Maleae</taxon>
        <taxon>Malus</taxon>
    </lineage>
</organism>
<comment type="caution">
    <text evidence="2">The sequence shown here is derived from an EMBL/GenBank/DDBJ whole genome shotgun (WGS) entry which is preliminary data.</text>
</comment>
<keyword evidence="3" id="KW-1185">Reference proteome</keyword>
<evidence type="ECO:0000313" key="2">
    <source>
        <dbReference type="EMBL" id="RXH69034.1"/>
    </source>
</evidence>
<gene>
    <name evidence="2" type="ORF">DVH24_031367</name>
</gene>
<evidence type="ECO:0000256" key="1">
    <source>
        <dbReference type="SAM" id="MobiDB-lite"/>
    </source>
</evidence>
<dbReference type="EMBL" id="RDQH01000343">
    <property type="protein sequence ID" value="RXH69034.1"/>
    <property type="molecule type" value="Genomic_DNA"/>
</dbReference>
<evidence type="ECO:0000313" key="3">
    <source>
        <dbReference type="Proteomes" id="UP000290289"/>
    </source>
</evidence>
<feature type="region of interest" description="Disordered" evidence="1">
    <location>
        <begin position="187"/>
        <end position="224"/>
    </location>
</feature>
<dbReference type="AlphaFoldDB" id="A0A498HFD9"/>
<dbReference type="PANTHER" id="PTHR35770">
    <property type="entry name" value="U2 SMALL NUCLEAR RIBONUCLEOPROTEIN AUXILIARY FACTOR-LIKE PROTEIN"/>
    <property type="match status" value="1"/>
</dbReference>
<accession>A0A498HFD9</accession>
<proteinExistence type="predicted"/>